<dbReference type="GO" id="GO:0008408">
    <property type="term" value="F:3'-5' exonuclease activity"/>
    <property type="evidence" value="ECO:0007669"/>
    <property type="project" value="InterPro"/>
</dbReference>
<protein>
    <recommendedName>
        <fullName evidence="1">3'-5' exonuclease domain-containing protein</fullName>
    </recommendedName>
</protein>
<keyword evidence="3" id="KW-1185">Reference proteome</keyword>
<evidence type="ECO:0000313" key="2">
    <source>
        <dbReference type="EMBL" id="KAJ5546141.1"/>
    </source>
</evidence>
<name>A0AAD6CZ76_9EURO</name>
<dbReference type="PANTHER" id="PTHR43040:SF1">
    <property type="entry name" value="RIBONUCLEASE D"/>
    <property type="match status" value="1"/>
</dbReference>
<dbReference type="InterPro" id="IPR002562">
    <property type="entry name" value="3'-5'_exonuclease_dom"/>
</dbReference>
<dbReference type="GO" id="GO:0006139">
    <property type="term" value="P:nucleobase-containing compound metabolic process"/>
    <property type="evidence" value="ECO:0007669"/>
    <property type="project" value="InterPro"/>
</dbReference>
<dbReference type="EMBL" id="JAQIZZ010000003">
    <property type="protein sequence ID" value="KAJ5546141.1"/>
    <property type="molecule type" value="Genomic_DNA"/>
</dbReference>
<proteinExistence type="predicted"/>
<dbReference type="Gene3D" id="3.30.420.10">
    <property type="entry name" value="Ribonuclease H-like superfamily/Ribonuclease H"/>
    <property type="match status" value="1"/>
</dbReference>
<accession>A0AAD6CZ76</accession>
<dbReference type="Proteomes" id="UP001220324">
    <property type="component" value="Unassembled WGS sequence"/>
</dbReference>
<dbReference type="InterPro" id="IPR036397">
    <property type="entry name" value="RNaseH_sf"/>
</dbReference>
<reference evidence="2 3" key="1">
    <citation type="journal article" date="2023" name="IMA Fungus">
        <title>Comparative genomic study of the Penicillium genus elucidates a diverse pangenome and 15 lateral gene transfer events.</title>
        <authorList>
            <person name="Petersen C."/>
            <person name="Sorensen T."/>
            <person name="Nielsen M.R."/>
            <person name="Sondergaard T.E."/>
            <person name="Sorensen J.L."/>
            <person name="Fitzpatrick D.A."/>
            <person name="Frisvad J.C."/>
            <person name="Nielsen K.L."/>
        </authorList>
    </citation>
    <scope>NUCLEOTIDE SEQUENCE [LARGE SCALE GENOMIC DNA]</scope>
    <source>
        <strain evidence="2 3">IBT 35679</strain>
    </source>
</reference>
<dbReference type="PANTHER" id="PTHR43040">
    <property type="entry name" value="RIBONUCLEASE D"/>
    <property type="match status" value="1"/>
</dbReference>
<dbReference type="InterPro" id="IPR012337">
    <property type="entry name" value="RNaseH-like_sf"/>
</dbReference>
<evidence type="ECO:0000313" key="3">
    <source>
        <dbReference type="Proteomes" id="UP001220324"/>
    </source>
</evidence>
<dbReference type="AlphaFoldDB" id="A0AAD6CZ76"/>
<dbReference type="SMART" id="SM00474">
    <property type="entry name" value="35EXOc"/>
    <property type="match status" value="1"/>
</dbReference>
<dbReference type="GO" id="GO:0003676">
    <property type="term" value="F:nucleic acid binding"/>
    <property type="evidence" value="ECO:0007669"/>
    <property type="project" value="InterPro"/>
</dbReference>
<dbReference type="Pfam" id="PF01612">
    <property type="entry name" value="DNA_pol_A_exo1"/>
    <property type="match status" value="1"/>
</dbReference>
<dbReference type="SUPFAM" id="SSF53098">
    <property type="entry name" value="Ribonuclease H-like"/>
    <property type="match status" value="1"/>
</dbReference>
<sequence>MSTFIKVSEIFAQEGEATKDVDQPQALPKTPVITTGDQRVTLAEAMESMHLRPAIEAEPLITVVDTSTGMKELLEALNNLPIDPPSLYIDIEGVNLSRNGSISIMQIFVLPQRRIYLVDIHVLKDEAFSQQGPSGTTLRSVLESPSIPKVFYDVRNDSDALFAHYQIALDGIQDLQLMELASRKFSKKYVTGLGKCIEYDAQMTGGERASWKLTKDTGRKLFAPELGGSYEVFNTRPLPDIILQYCAQDVHLLPKLWRKYHQAMTPAWAEKVETEVKNRIELSQSATYKSNGREKALGPKHWQ</sequence>
<gene>
    <name evidence="2" type="ORF">N7494_003726</name>
</gene>
<comment type="caution">
    <text evidence="2">The sequence shown here is derived from an EMBL/GenBank/DDBJ whole genome shotgun (WGS) entry which is preliminary data.</text>
</comment>
<evidence type="ECO:0000259" key="1">
    <source>
        <dbReference type="SMART" id="SM00474"/>
    </source>
</evidence>
<organism evidence="2 3">
    <name type="scientific">Penicillium frequentans</name>
    <dbReference type="NCBI Taxonomy" id="3151616"/>
    <lineage>
        <taxon>Eukaryota</taxon>
        <taxon>Fungi</taxon>
        <taxon>Dikarya</taxon>
        <taxon>Ascomycota</taxon>
        <taxon>Pezizomycotina</taxon>
        <taxon>Eurotiomycetes</taxon>
        <taxon>Eurotiomycetidae</taxon>
        <taxon>Eurotiales</taxon>
        <taxon>Aspergillaceae</taxon>
        <taxon>Penicillium</taxon>
    </lineage>
</organism>
<feature type="domain" description="3'-5' exonuclease" evidence="1">
    <location>
        <begin position="61"/>
        <end position="265"/>
    </location>
</feature>